<dbReference type="AlphaFoldDB" id="A0A828Z780"/>
<dbReference type="RefSeq" id="WP_004498517.1">
    <property type="nucleotide sequence ID" value="NZ_AFLV02000005.1"/>
</dbReference>
<comment type="caution">
    <text evidence="1">The sequence shown here is derived from an EMBL/GenBank/DDBJ whole genome shotgun (WGS) entry which is preliminary data.</text>
</comment>
<evidence type="ECO:0000313" key="2">
    <source>
        <dbReference type="Proteomes" id="UP000001338"/>
    </source>
</evidence>
<sequence>MSELHKHLIQLDVDFGKHTSALIAALGKHWENQERMLNGQPPIYKEKSFLDLIDEFKIGEPDIRDAYYDLR</sequence>
<reference evidence="1 2" key="1">
    <citation type="submission" date="2012-10" db="EMBL/GenBank/DDBJ databases">
        <authorList>
            <person name="Harkins D.M."/>
            <person name="Durkin A.S."/>
            <person name="Brinkac L.M."/>
            <person name="Haft D.H."/>
            <person name="Selengut J.D."/>
            <person name="Sanka R."/>
            <person name="DePew J."/>
            <person name="Purushe J."/>
            <person name="Whelen A.C."/>
            <person name="Vinetz J.M."/>
            <person name="Sutton G.G."/>
            <person name="Nierman W.C."/>
            <person name="Fouts D.E."/>
        </authorList>
    </citation>
    <scope>NUCLEOTIDE SEQUENCE [LARGE SCALE GENOMIC DNA]</scope>
    <source>
        <strain evidence="1 2">2006001853</strain>
    </source>
</reference>
<dbReference type="GeneID" id="61113361"/>
<name>A0A828Z780_9LEPT</name>
<evidence type="ECO:0000313" key="1">
    <source>
        <dbReference type="EMBL" id="EKR66288.1"/>
    </source>
</evidence>
<accession>A0A828Z780</accession>
<gene>
    <name evidence="1" type="ORF">LEP1GSC036_3893</name>
</gene>
<dbReference type="EMBL" id="AFLV02000005">
    <property type="protein sequence ID" value="EKR66288.1"/>
    <property type="molecule type" value="Genomic_DNA"/>
</dbReference>
<dbReference type="Proteomes" id="UP000001338">
    <property type="component" value="Unassembled WGS sequence"/>
</dbReference>
<proteinExistence type="predicted"/>
<protein>
    <submittedName>
        <fullName evidence="1">Uncharacterized protein</fullName>
    </submittedName>
</protein>
<organism evidence="1 2">
    <name type="scientific">Leptospira weilii str. 2006001853</name>
    <dbReference type="NCBI Taxonomy" id="1001589"/>
    <lineage>
        <taxon>Bacteria</taxon>
        <taxon>Pseudomonadati</taxon>
        <taxon>Spirochaetota</taxon>
        <taxon>Spirochaetia</taxon>
        <taxon>Leptospirales</taxon>
        <taxon>Leptospiraceae</taxon>
        <taxon>Leptospira</taxon>
    </lineage>
</organism>